<name>A0A318LK71_9PSEU</name>
<evidence type="ECO:0000256" key="1">
    <source>
        <dbReference type="SAM" id="MobiDB-lite"/>
    </source>
</evidence>
<evidence type="ECO:0008006" key="5">
    <source>
        <dbReference type="Google" id="ProtNLM"/>
    </source>
</evidence>
<keyword evidence="4" id="KW-1185">Reference proteome</keyword>
<dbReference type="EMBL" id="MASU01000013">
    <property type="protein sequence ID" value="PXY24216.1"/>
    <property type="molecule type" value="Genomic_DNA"/>
</dbReference>
<evidence type="ECO:0000256" key="2">
    <source>
        <dbReference type="SAM" id="Phobius"/>
    </source>
</evidence>
<sequence length="377" mass="40679">MSTPNPPAVRAYLARVRTALADLPAAEVDEIVEDVRPHLLEIAEGLGDRATIEAMTEQLGSPESYAAEVRAAGDYPPPPAEGTEGAEKPTGSRRAGARLALWVLVLGVGALALVGFAVGREFDAELLGMLVLIVPALAAAGWYVWSRGTGPVAELPEVRRVRSGASRRAGSLAVHLRTMAPAWWVLCAVLMGLSALLLVIRSSTAILVLPLFVGIAALALWAGPRSRTDRRLLWASVPVSVFVFAVGSGMVGYLADSLEDSTSESPYQYTSNTAYDGEPGLYYGDEELENLYVFDADGKPLRDVYLYTEDGRPLTVPRYGCEESTQSRITQGRDNRFPRPHIEQGGYDDEGNYNGYNAYRPSCTESDEVPFTAAIPK</sequence>
<feature type="transmembrane region" description="Helical" evidence="2">
    <location>
        <begin position="206"/>
        <end position="223"/>
    </location>
</feature>
<feature type="transmembrane region" description="Helical" evidence="2">
    <location>
        <begin position="99"/>
        <end position="120"/>
    </location>
</feature>
<feature type="compositionally biased region" description="Basic and acidic residues" evidence="1">
    <location>
        <begin position="331"/>
        <end position="342"/>
    </location>
</feature>
<dbReference type="RefSeq" id="WP_110342251.1">
    <property type="nucleotide sequence ID" value="NZ_MASU01000013.1"/>
</dbReference>
<feature type="transmembrane region" description="Helical" evidence="2">
    <location>
        <begin position="232"/>
        <end position="255"/>
    </location>
</feature>
<keyword evidence="2" id="KW-1133">Transmembrane helix</keyword>
<dbReference type="Proteomes" id="UP000247892">
    <property type="component" value="Unassembled WGS sequence"/>
</dbReference>
<feature type="region of interest" description="Disordered" evidence="1">
    <location>
        <begin position="326"/>
        <end position="355"/>
    </location>
</feature>
<feature type="transmembrane region" description="Helical" evidence="2">
    <location>
        <begin position="182"/>
        <end position="200"/>
    </location>
</feature>
<feature type="transmembrane region" description="Helical" evidence="2">
    <location>
        <begin position="126"/>
        <end position="145"/>
    </location>
</feature>
<comment type="caution">
    <text evidence="3">The sequence shown here is derived from an EMBL/GenBank/DDBJ whole genome shotgun (WGS) entry which is preliminary data.</text>
</comment>
<keyword evidence="2" id="KW-0472">Membrane</keyword>
<evidence type="ECO:0000313" key="4">
    <source>
        <dbReference type="Proteomes" id="UP000247892"/>
    </source>
</evidence>
<keyword evidence="2" id="KW-0812">Transmembrane</keyword>
<reference evidence="3 4" key="1">
    <citation type="submission" date="2016-07" db="EMBL/GenBank/DDBJ databases">
        <title>Draft genome sequence of Prauserella sp. YIM 121212, isolated from alkaline soil.</title>
        <authorList>
            <person name="Ruckert C."/>
            <person name="Albersmeier A."/>
            <person name="Jiang C.-L."/>
            <person name="Jiang Y."/>
            <person name="Kalinowski J."/>
            <person name="Schneider O."/>
            <person name="Winkler A."/>
            <person name="Zotchev S.B."/>
        </authorList>
    </citation>
    <scope>NUCLEOTIDE SEQUENCE [LARGE SCALE GENOMIC DNA]</scope>
    <source>
        <strain evidence="3 4">YIM 121212</strain>
    </source>
</reference>
<accession>A0A318LK71</accession>
<dbReference type="OrthoDB" id="5185521at2"/>
<feature type="region of interest" description="Disordered" evidence="1">
    <location>
        <begin position="71"/>
        <end position="91"/>
    </location>
</feature>
<proteinExistence type="predicted"/>
<evidence type="ECO:0000313" key="3">
    <source>
        <dbReference type="EMBL" id="PXY24216.1"/>
    </source>
</evidence>
<dbReference type="Pfam" id="PF22564">
    <property type="entry name" value="HAAS"/>
    <property type="match status" value="1"/>
</dbReference>
<gene>
    <name evidence="3" type="ORF">BA062_28720</name>
</gene>
<protein>
    <recommendedName>
        <fullName evidence="5">DUF1700 domain-containing protein</fullName>
    </recommendedName>
</protein>
<organism evidence="3 4">
    <name type="scientific">Prauserella flavalba</name>
    <dbReference type="NCBI Taxonomy" id="1477506"/>
    <lineage>
        <taxon>Bacteria</taxon>
        <taxon>Bacillati</taxon>
        <taxon>Actinomycetota</taxon>
        <taxon>Actinomycetes</taxon>
        <taxon>Pseudonocardiales</taxon>
        <taxon>Pseudonocardiaceae</taxon>
        <taxon>Prauserella</taxon>
    </lineage>
</organism>
<dbReference type="AlphaFoldDB" id="A0A318LK71"/>